<reference evidence="3 4" key="1">
    <citation type="journal article" date="2019" name="Int. J. Syst. Evol. Microbiol.">
        <title>Streptomyces cyaneochromogenes sp. nov., a blue pigment-producing actinomycete from manganese-contaminated soil.</title>
        <authorList>
            <person name="Tang X."/>
            <person name="Zhao J."/>
            <person name="Li K."/>
            <person name="Chen Z."/>
            <person name="Sun Y."/>
            <person name="Gao J."/>
        </authorList>
    </citation>
    <scope>NUCLEOTIDE SEQUENCE [LARGE SCALE GENOMIC DNA]</scope>
    <source>
        <strain evidence="3 4">MK-45</strain>
    </source>
</reference>
<name>A0A3S9ML99_9ACTN</name>
<feature type="signal peptide" evidence="2">
    <location>
        <begin position="1"/>
        <end position="26"/>
    </location>
</feature>
<feature type="compositionally biased region" description="Low complexity" evidence="1">
    <location>
        <begin position="127"/>
        <end position="145"/>
    </location>
</feature>
<evidence type="ECO:0000256" key="2">
    <source>
        <dbReference type="SAM" id="SignalP"/>
    </source>
</evidence>
<accession>A0A3S9ML99</accession>
<keyword evidence="2" id="KW-0732">Signal</keyword>
<organism evidence="3 4">
    <name type="scientific">Streptomyces cyaneochromogenes</name>
    <dbReference type="NCBI Taxonomy" id="2496836"/>
    <lineage>
        <taxon>Bacteria</taxon>
        <taxon>Bacillati</taxon>
        <taxon>Actinomycetota</taxon>
        <taxon>Actinomycetes</taxon>
        <taxon>Kitasatosporales</taxon>
        <taxon>Streptomycetaceae</taxon>
        <taxon>Streptomyces</taxon>
    </lineage>
</organism>
<proteinExistence type="predicted"/>
<protein>
    <recommendedName>
        <fullName evidence="5">Secreted protein</fullName>
    </recommendedName>
</protein>
<evidence type="ECO:0000256" key="1">
    <source>
        <dbReference type="SAM" id="MobiDB-lite"/>
    </source>
</evidence>
<dbReference type="RefSeq" id="WP_126398789.1">
    <property type="nucleotide sequence ID" value="NZ_CP034539.1"/>
</dbReference>
<feature type="compositionally biased region" description="Low complexity" evidence="1">
    <location>
        <begin position="154"/>
        <end position="163"/>
    </location>
</feature>
<evidence type="ECO:0008006" key="5">
    <source>
        <dbReference type="Google" id="ProtNLM"/>
    </source>
</evidence>
<gene>
    <name evidence="3" type="ORF">EJ357_46640</name>
</gene>
<keyword evidence="4" id="KW-1185">Reference proteome</keyword>
<dbReference type="AlphaFoldDB" id="A0A3S9ML99"/>
<evidence type="ECO:0000313" key="3">
    <source>
        <dbReference type="EMBL" id="AZQ39969.1"/>
    </source>
</evidence>
<feature type="chain" id="PRO_5019224050" description="Secreted protein" evidence="2">
    <location>
        <begin position="27"/>
        <end position="194"/>
    </location>
</feature>
<sequence>MRRLPALATSLIAAATAALTAMPAAATHPPTDRTTTGTAGTVSAIDARDPDLALPTGTTLAEPKILDLTAPQLDIHQRIDNTPPGASRQPGTADTTPPPAHPTGSTSETKPPPATPDGTRAPEQTGTPSAARPLPTLPLARAPGHCSPPPSPASSPGGACGNATAPPHRTPNAHRHRCLAALTRSTKRPARSPI</sequence>
<evidence type="ECO:0000313" key="4">
    <source>
        <dbReference type="Proteomes" id="UP000280298"/>
    </source>
</evidence>
<feature type="region of interest" description="Disordered" evidence="1">
    <location>
        <begin position="24"/>
        <end position="58"/>
    </location>
</feature>
<dbReference type="KEGG" id="scya:EJ357_46640"/>
<dbReference type="Proteomes" id="UP000280298">
    <property type="component" value="Chromosome"/>
</dbReference>
<feature type="region of interest" description="Disordered" evidence="1">
    <location>
        <begin position="77"/>
        <end position="175"/>
    </location>
</feature>
<feature type="compositionally biased region" description="Low complexity" evidence="1">
    <location>
        <begin position="24"/>
        <end position="41"/>
    </location>
</feature>
<dbReference type="EMBL" id="CP034539">
    <property type="protein sequence ID" value="AZQ39969.1"/>
    <property type="molecule type" value="Genomic_DNA"/>
</dbReference>